<dbReference type="SMART" id="SM00382">
    <property type="entry name" value="AAA"/>
    <property type="match status" value="1"/>
</dbReference>
<dbReference type="InterPro" id="IPR011006">
    <property type="entry name" value="CheY-like_superfamily"/>
</dbReference>
<dbReference type="GO" id="GO:0005524">
    <property type="term" value="F:ATP binding"/>
    <property type="evidence" value="ECO:0007669"/>
    <property type="project" value="UniProtKB-KW"/>
</dbReference>
<dbReference type="PRINTS" id="PR01590">
    <property type="entry name" value="HTHFIS"/>
</dbReference>
<dbReference type="PANTHER" id="PTHR32071">
    <property type="entry name" value="TRANSCRIPTIONAL REGULATORY PROTEIN"/>
    <property type="match status" value="1"/>
</dbReference>
<keyword evidence="3" id="KW-0067">ATP-binding</keyword>
<keyword evidence="13" id="KW-1185">Reference proteome</keyword>
<evidence type="ECO:0000259" key="10">
    <source>
        <dbReference type="PROSITE" id="PS50045"/>
    </source>
</evidence>
<dbReference type="SMART" id="SM00448">
    <property type="entry name" value="REC"/>
    <property type="match status" value="1"/>
</dbReference>
<dbReference type="EMBL" id="BSPD01000073">
    <property type="protein sequence ID" value="GLS27301.1"/>
    <property type="molecule type" value="Genomic_DNA"/>
</dbReference>
<proteinExistence type="predicted"/>
<feature type="domain" description="Response regulatory" evidence="11">
    <location>
        <begin position="66"/>
        <end position="181"/>
    </location>
</feature>
<feature type="modified residue" description="4-aspartylphosphate" evidence="8">
    <location>
        <position position="116"/>
    </location>
</feature>
<dbReference type="Gene3D" id="1.10.8.60">
    <property type="match status" value="1"/>
</dbReference>
<dbReference type="InterPro" id="IPR003593">
    <property type="entry name" value="AAA+_ATPase"/>
</dbReference>
<evidence type="ECO:0000313" key="12">
    <source>
        <dbReference type="EMBL" id="GLS27301.1"/>
    </source>
</evidence>
<keyword evidence="6" id="KW-0238">DNA-binding</keyword>
<evidence type="ECO:0000256" key="9">
    <source>
        <dbReference type="SAM" id="MobiDB-lite"/>
    </source>
</evidence>
<dbReference type="GO" id="GO:0000160">
    <property type="term" value="P:phosphorelay signal transduction system"/>
    <property type="evidence" value="ECO:0007669"/>
    <property type="project" value="UniProtKB-KW"/>
</dbReference>
<dbReference type="GO" id="GO:0006355">
    <property type="term" value="P:regulation of DNA-templated transcription"/>
    <property type="evidence" value="ECO:0007669"/>
    <property type="project" value="InterPro"/>
</dbReference>
<evidence type="ECO:0000256" key="8">
    <source>
        <dbReference type="PROSITE-ProRule" id="PRU00169"/>
    </source>
</evidence>
<evidence type="ECO:0000259" key="11">
    <source>
        <dbReference type="PROSITE" id="PS50110"/>
    </source>
</evidence>
<dbReference type="Gene3D" id="3.40.50.2300">
    <property type="match status" value="1"/>
</dbReference>
<dbReference type="SUPFAM" id="SSF52172">
    <property type="entry name" value="CheY-like"/>
    <property type="match status" value="1"/>
</dbReference>
<dbReference type="FunFam" id="3.40.50.300:FF:000006">
    <property type="entry name" value="DNA-binding transcriptional regulator NtrC"/>
    <property type="match status" value="1"/>
</dbReference>
<evidence type="ECO:0000256" key="5">
    <source>
        <dbReference type="ARBA" id="ARBA00023015"/>
    </source>
</evidence>
<dbReference type="Gene3D" id="1.10.10.60">
    <property type="entry name" value="Homeodomain-like"/>
    <property type="match status" value="1"/>
</dbReference>
<organism evidence="12 13">
    <name type="scientific">Marinibactrum halimedae</name>
    <dbReference type="NCBI Taxonomy" id="1444977"/>
    <lineage>
        <taxon>Bacteria</taxon>
        <taxon>Pseudomonadati</taxon>
        <taxon>Pseudomonadota</taxon>
        <taxon>Gammaproteobacteria</taxon>
        <taxon>Cellvibrionales</taxon>
        <taxon>Cellvibrionaceae</taxon>
        <taxon>Marinibactrum</taxon>
    </lineage>
</organism>
<dbReference type="PROSITE" id="PS00688">
    <property type="entry name" value="SIGMA54_INTERACT_3"/>
    <property type="match status" value="1"/>
</dbReference>
<dbReference type="Gene3D" id="3.40.50.300">
    <property type="entry name" value="P-loop containing nucleotide triphosphate hydrolases"/>
    <property type="match status" value="1"/>
</dbReference>
<dbReference type="RefSeq" id="WP_269783404.1">
    <property type="nucleotide sequence ID" value="NZ_BSPD01000073.1"/>
</dbReference>
<evidence type="ECO:0000256" key="4">
    <source>
        <dbReference type="ARBA" id="ARBA00023012"/>
    </source>
</evidence>
<name>A0AA37T7T3_9GAMM</name>
<dbReference type="InterPro" id="IPR025943">
    <property type="entry name" value="Sigma_54_int_dom_ATP-bd_2"/>
</dbReference>
<dbReference type="InterPro" id="IPR002197">
    <property type="entry name" value="HTH_Fis"/>
</dbReference>
<evidence type="ECO:0000256" key="2">
    <source>
        <dbReference type="ARBA" id="ARBA00022741"/>
    </source>
</evidence>
<dbReference type="PANTHER" id="PTHR32071:SF21">
    <property type="entry name" value="TRANSCRIPTIONAL REGULATORY PROTEIN FLGR"/>
    <property type="match status" value="1"/>
</dbReference>
<protein>
    <submittedName>
        <fullName evidence="12">Sigma-54-dependent Fis family transcriptional regulator</fullName>
    </submittedName>
</protein>
<dbReference type="Pfam" id="PF25601">
    <property type="entry name" value="AAA_lid_14"/>
    <property type="match status" value="1"/>
</dbReference>
<dbReference type="InterPro" id="IPR058031">
    <property type="entry name" value="AAA_lid_NorR"/>
</dbReference>
<dbReference type="InterPro" id="IPR025944">
    <property type="entry name" value="Sigma_54_int_dom_CS"/>
</dbReference>
<dbReference type="FunFam" id="3.40.50.2300:FF:000018">
    <property type="entry name" value="DNA-binding transcriptional regulator NtrC"/>
    <property type="match status" value="1"/>
</dbReference>
<dbReference type="Pfam" id="PF00158">
    <property type="entry name" value="Sigma54_activat"/>
    <property type="match status" value="1"/>
</dbReference>
<evidence type="ECO:0000313" key="13">
    <source>
        <dbReference type="Proteomes" id="UP001156870"/>
    </source>
</evidence>
<dbReference type="InterPro" id="IPR001789">
    <property type="entry name" value="Sig_transdc_resp-reg_receiver"/>
</dbReference>
<dbReference type="SUPFAM" id="SSF52540">
    <property type="entry name" value="P-loop containing nucleoside triphosphate hydrolases"/>
    <property type="match status" value="1"/>
</dbReference>
<sequence length="573" mass="62447">MTYPMTNHPMNSSMASQMTNTTTSSAACHTMSDPSMSAAYAYNSDVHSSNSASVDGCSTAKELPRHILLVEDDPGLREAIEDSLLVAGFLVTAVGDGAQALAKLKAAQPFSMIVSDVNMPVMDGHELLSQVRAQFAHIPMLLITAYGTIDQSVKAMQAGAVDYLVKPFEASRLVELVERHTGGQSITVDDSPVAVAPSSQHLLRIAARLAKSDSTALILGESGTGKEVLARYIHNCSPRANKPFVAINCAAIPESMLESILFGHEKGAYTGALSAQPGKFEQANGGTLLLDEISEMDMSLQAKLLRVLQEREVERLGGRKVIKLDVRVIATSNRSMQEAVQQGRFREDLYYRLSVLPLCWHPLRERREDIVPLAKKLLAKHATKQHRRGVTLTPDAERALVSHYWPGNVRELDNVMQRALILSEGLYIQPGDLALDLAFEPTYDSSDELRGQSNSGQPHNASVSGFSNGVSNSSAVHNVGWEQNENGVPPDASMEVTEVENFIAEQLAHGDLPQKGELGNDLKQREFAVIVNTIRESNGSRKQAAEKLGISPRTLRYKIAKFRDAGMHVDECL</sequence>
<dbReference type="Pfam" id="PF00072">
    <property type="entry name" value="Response_reg"/>
    <property type="match status" value="1"/>
</dbReference>
<dbReference type="PROSITE" id="PS50045">
    <property type="entry name" value="SIGMA54_INTERACT_4"/>
    <property type="match status" value="1"/>
</dbReference>
<keyword evidence="7" id="KW-0804">Transcription</keyword>
<feature type="region of interest" description="Disordered" evidence="9">
    <location>
        <begin position="445"/>
        <end position="469"/>
    </location>
</feature>
<dbReference type="InterPro" id="IPR002078">
    <property type="entry name" value="Sigma_54_int"/>
</dbReference>
<dbReference type="PROSITE" id="PS00676">
    <property type="entry name" value="SIGMA54_INTERACT_2"/>
    <property type="match status" value="1"/>
</dbReference>
<reference evidence="12 13" key="1">
    <citation type="journal article" date="2014" name="Int. J. Syst. Evol. Microbiol.">
        <title>Complete genome sequence of Corynebacterium casei LMG S-19264T (=DSM 44701T), isolated from a smear-ripened cheese.</title>
        <authorList>
            <consortium name="US DOE Joint Genome Institute (JGI-PGF)"/>
            <person name="Walter F."/>
            <person name="Albersmeier A."/>
            <person name="Kalinowski J."/>
            <person name="Ruckert C."/>
        </authorList>
    </citation>
    <scope>NUCLEOTIDE SEQUENCE [LARGE SCALE GENOMIC DNA]</scope>
    <source>
        <strain evidence="12 13">NBRC 110095</strain>
    </source>
</reference>
<evidence type="ECO:0000256" key="7">
    <source>
        <dbReference type="ARBA" id="ARBA00023163"/>
    </source>
</evidence>
<feature type="region of interest" description="Disordered" evidence="9">
    <location>
        <begin position="1"/>
        <end position="29"/>
    </location>
</feature>
<evidence type="ECO:0000256" key="6">
    <source>
        <dbReference type="ARBA" id="ARBA00023125"/>
    </source>
</evidence>
<keyword evidence="5" id="KW-0805">Transcription regulation</keyword>
<evidence type="ECO:0000256" key="1">
    <source>
        <dbReference type="ARBA" id="ARBA00022553"/>
    </source>
</evidence>
<feature type="domain" description="Sigma-54 factor interaction" evidence="10">
    <location>
        <begin position="192"/>
        <end position="421"/>
    </location>
</feature>
<feature type="compositionally biased region" description="Low complexity" evidence="9">
    <location>
        <begin position="460"/>
        <end position="469"/>
    </location>
</feature>
<dbReference type="Pfam" id="PF02954">
    <property type="entry name" value="HTH_8"/>
    <property type="match status" value="1"/>
</dbReference>
<dbReference type="InterPro" id="IPR009057">
    <property type="entry name" value="Homeodomain-like_sf"/>
</dbReference>
<dbReference type="InterPro" id="IPR027417">
    <property type="entry name" value="P-loop_NTPase"/>
</dbReference>
<dbReference type="Proteomes" id="UP001156870">
    <property type="component" value="Unassembled WGS sequence"/>
</dbReference>
<keyword evidence="1 8" id="KW-0597">Phosphoprotein</keyword>
<keyword evidence="4" id="KW-0902">Two-component regulatory system</keyword>
<gene>
    <name evidence="12" type="primary">fleR</name>
    <name evidence="12" type="ORF">GCM10007877_30200</name>
</gene>
<comment type="caution">
    <text evidence="12">The sequence shown here is derived from an EMBL/GenBank/DDBJ whole genome shotgun (WGS) entry which is preliminary data.</text>
</comment>
<dbReference type="AlphaFoldDB" id="A0AA37T7T3"/>
<keyword evidence="2" id="KW-0547">Nucleotide-binding</keyword>
<evidence type="ECO:0000256" key="3">
    <source>
        <dbReference type="ARBA" id="ARBA00022840"/>
    </source>
</evidence>
<dbReference type="SUPFAM" id="SSF46689">
    <property type="entry name" value="Homeodomain-like"/>
    <property type="match status" value="1"/>
</dbReference>
<dbReference type="PROSITE" id="PS50110">
    <property type="entry name" value="RESPONSE_REGULATORY"/>
    <property type="match status" value="1"/>
</dbReference>
<dbReference type="GO" id="GO:0043565">
    <property type="term" value="F:sequence-specific DNA binding"/>
    <property type="evidence" value="ECO:0007669"/>
    <property type="project" value="InterPro"/>
</dbReference>
<dbReference type="CDD" id="cd00009">
    <property type="entry name" value="AAA"/>
    <property type="match status" value="1"/>
</dbReference>
<accession>A0AA37T7T3</accession>